<dbReference type="Proteomes" id="UP001602370">
    <property type="component" value="Unassembled WGS sequence"/>
</dbReference>
<accession>A0ABW6XJ95</accession>
<feature type="region of interest" description="Disordered" evidence="1">
    <location>
        <begin position="446"/>
        <end position="484"/>
    </location>
</feature>
<dbReference type="EMBL" id="JBIBDZ010000001">
    <property type="protein sequence ID" value="MFF5917534.1"/>
    <property type="molecule type" value="Genomic_DNA"/>
</dbReference>
<keyword evidence="2" id="KW-0812">Transmembrane</keyword>
<name>A0ABW6XJ95_9ACTN</name>
<keyword evidence="2" id="KW-1133">Transmembrane helix</keyword>
<feature type="transmembrane region" description="Helical" evidence="2">
    <location>
        <begin position="282"/>
        <end position="301"/>
    </location>
</feature>
<reference evidence="3 4" key="1">
    <citation type="submission" date="2024-10" db="EMBL/GenBank/DDBJ databases">
        <title>The Natural Products Discovery Center: Release of the First 8490 Sequenced Strains for Exploring Actinobacteria Biosynthetic Diversity.</title>
        <authorList>
            <person name="Kalkreuter E."/>
            <person name="Kautsar S.A."/>
            <person name="Yang D."/>
            <person name="Bader C.D."/>
            <person name="Teijaro C.N."/>
            <person name="Fluegel L."/>
            <person name="Davis C.M."/>
            <person name="Simpson J.R."/>
            <person name="Lauterbach L."/>
            <person name="Steele A.D."/>
            <person name="Gui C."/>
            <person name="Meng S."/>
            <person name="Li G."/>
            <person name="Viehrig K."/>
            <person name="Ye F."/>
            <person name="Su P."/>
            <person name="Kiefer A.F."/>
            <person name="Nichols A."/>
            <person name="Cepeda A.J."/>
            <person name="Yan W."/>
            <person name="Fan B."/>
            <person name="Jiang Y."/>
            <person name="Adhikari A."/>
            <person name="Zheng C.-J."/>
            <person name="Schuster L."/>
            <person name="Cowan T.M."/>
            <person name="Smanski M.J."/>
            <person name="Chevrette M.G."/>
            <person name="De Carvalho L.P.S."/>
            <person name="Shen B."/>
        </authorList>
    </citation>
    <scope>NUCLEOTIDE SEQUENCE [LARGE SCALE GENOMIC DNA]</scope>
    <source>
        <strain evidence="3 4">NPDC012605</strain>
    </source>
</reference>
<gene>
    <name evidence="3" type="ORF">ACFY8C_04210</name>
</gene>
<protein>
    <recommendedName>
        <fullName evidence="5">Integral membrane protein</fullName>
    </recommendedName>
</protein>
<feature type="transmembrane region" description="Helical" evidence="2">
    <location>
        <begin position="307"/>
        <end position="324"/>
    </location>
</feature>
<evidence type="ECO:0000313" key="3">
    <source>
        <dbReference type="EMBL" id="MFF5917534.1"/>
    </source>
</evidence>
<evidence type="ECO:0000256" key="2">
    <source>
        <dbReference type="SAM" id="Phobius"/>
    </source>
</evidence>
<evidence type="ECO:0000256" key="1">
    <source>
        <dbReference type="SAM" id="MobiDB-lite"/>
    </source>
</evidence>
<keyword evidence="2" id="KW-0472">Membrane</keyword>
<comment type="caution">
    <text evidence="3">The sequence shown here is derived from an EMBL/GenBank/DDBJ whole genome shotgun (WGS) entry which is preliminary data.</text>
</comment>
<feature type="transmembrane region" description="Helical" evidence="2">
    <location>
        <begin position="241"/>
        <end position="261"/>
    </location>
</feature>
<sequence length="484" mass="52922">MSMESPPPPALIRIPVRIVVLVAVLPVRMVWDVLVATAHFLDRAVLRPAGRGLAYVLTGLNQALTRVLTGVGRGLGRLFHHLVARPVRWLHRTVLTPVGRGLAVGGRVLGKLLFVWPWVGLWRYLLVPVARYGIAAPARWLHHTVLRPTGRGLARALAAVGAGLGWFLPRLGRGLGTGAGWLARAVFVWPWVGLWRYVVVPVCRYGIAAPAVWLYRRGLVPLGGGLFFLLEKGVFVPVSALFRYVLVPLLRYGVVVPVLWFDRYVLTPAGKGLGRLLPRLGRGIAVATVLLAKAVFVWPWVGLWRYVLVPLVRYGIVVPLGWLWNRVLVPVAREVRDALAVCWRVAGYVSRAVGRALKWTVRTLVGLPLVWFWRSVCTPVGHWIRDHVWAPARRAAAAARRLAATAGRVAKETLAGAGRAAREALGSARAAVREARRDTWRALVGSVRSSGSGEPEVARARTLGSTTNVPGAAPAPEISLRKRG</sequence>
<feature type="transmembrane region" description="Helical" evidence="2">
    <location>
        <begin position="181"/>
        <end position="199"/>
    </location>
</feature>
<proteinExistence type="predicted"/>
<evidence type="ECO:0008006" key="5">
    <source>
        <dbReference type="Google" id="ProtNLM"/>
    </source>
</evidence>
<keyword evidence="4" id="KW-1185">Reference proteome</keyword>
<evidence type="ECO:0000313" key="4">
    <source>
        <dbReference type="Proteomes" id="UP001602370"/>
    </source>
</evidence>
<feature type="transmembrane region" description="Helical" evidence="2">
    <location>
        <begin position="211"/>
        <end position="229"/>
    </location>
</feature>
<dbReference type="RefSeq" id="WP_037638116.1">
    <property type="nucleotide sequence ID" value="NZ_JBIBDZ010000001.1"/>
</dbReference>
<organism evidence="3 4">
    <name type="scientific">Streptomyces flavochromogenes</name>
    <dbReference type="NCBI Taxonomy" id="68199"/>
    <lineage>
        <taxon>Bacteria</taxon>
        <taxon>Bacillati</taxon>
        <taxon>Actinomycetota</taxon>
        <taxon>Actinomycetes</taxon>
        <taxon>Kitasatosporales</taxon>
        <taxon>Streptomycetaceae</taxon>
        <taxon>Streptomyces</taxon>
    </lineage>
</organism>